<organism evidence="2 3">
    <name type="scientific">Phyllosticta citricarpa</name>
    <dbReference type="NCBI Taxonomy" id="55181"/>
    <lineage>
        <taxon>Eukaryota</taxon>
        <taxon>Fungi</taxon>
        <taxon>Dikarya</taxon>
        <taxon>Ascomycota</taxon>
        <taxon>Pezizomycotina</taxon>
        <taxon>Dothideomycetes</taxon>
        <taxon>Dothideomycetes incertae sedis</taxon>
        <taxon>Botryosphaeriales</taxon>
        <taxon>Phyllostictaceae</taxon>
        <taxon>Phyllosticta</taxon>
    </lineage>
</organism>
<feature type="compositionally biased region" description="Low complexity" evidence="1">
    <location>
        <begin position="164"/>
        <end position="174"/>
    </location>
</feature>
<accession>A0ABR1MLR8</accession>
<feature type="compositionally biased region" description="Basic and acidic residues" evidence="1">
    <location>
        <begin position="80"/>
        <end position="94"/>
    </location>
</feature>
<comment type="caution">
    <text evidence="2">The sequence shown here is derived from an EMBL/GenBank/DDBJ whole genome shotgun (WGS) entry which is preliminary data.</text>
</comment>
<keyword evidence="3" id="KW-1185">Reference proteome</keyword>
<evidence type="ECO:0000256" key="1">
    <source>
        <dbReference type="SAM" id="MobiDB-lite"/>
    </source>
</evidence>
<feature type="compositionally biased region" description="Low complexity" evidence="1">
    <location>
        <begin position="219"/>
        <end position="231"/>
    </location>
</feature>
<gene>
    <name evidence="2" type="ORF">IWX46DRAFT_381652</name>
</gene>
<evidence type="ECO:0000313" key="3">
    <source>
        <dbReference type="Proteomes" id="UP001365128"/>
    </source>
</evidence>
<feature type="region of interest" description="Disordered" evidence="1">
    <location>
        <begin position="67"/>
        <end position="98"/>
    </location>
</feature>
<feature type="region of interest" description="Disordered" evidence="1">
    <location>
        <begin position="152"/>
        <end position="231"/>
    </location>
</feature>
<protein>
    <submittedName>
        <fullName evidence="2">Uncharacterized protein</fullName>
    </submittedName>
</protein>
<evidence type="ECO:0000313" key="2">
    <source>
        <dbReference type="EMBL" id="KAK7551428.1"/>
    </source>
</evidence>
<dbReference type="EMBL" id="JBBPDW010000006">
    <property type="protein sequence ID" value="KAK7551428.1"/>
    <property type="molecule type" value="Genomic_DNA"/>
</dbReference>
<proteinExistence type="predicted"/>
<reference evidence="2 3" key="1">
    <citation type="submission" date="2024-04" db="EMBL/GenBank/DDBJ databases">
        <title>Phyllosticta paracitricarpa is synonymous to the EU quarantine fungus P. citricarpa based on phylogenomic analyses.</title>
        <authorList>
            <consortium name="Lawrence Berkeley National Laboratory"/>
            <person name="Van Ingen-Buijs V.A."/>
            <person name="Van Westerhoven A.C."/>
            <person name="Haridas S."/>
            <person name="Skiadas P."/>
            <person name="Martin F."/>
            <person name="Groenewald J.Z."/>
            <person name="Crous P.W."/>
            <person name="Seidl M.F."/>
        </authorList>
    </citation>
    <scope>NUCLEOTIDE SEQUENCE [LARGE SCALE GENOMIC DNA]</scope>
    <source>
        <strain evidence="2 3">CBS 122670</strain>
    </source>
</reference>
<sequence length="231" mass="25241">MLSRFLAQRSQPQQTSLSWQKRQKRQKQALRPGRWPHEHERQGARAIISIETPLSLSLLPALLDSTHNGPRAGGGAGAERSTDGLTDRALDSSRARTHARTHALRLTAVCLTDDDESIDVAVAVAVRCRGESSRERQRRCRADIVRGVHDHGGSNCSKHHAHTRVSSSTSTCRTNHASQATSQSANKARCQKASFVRVSPRQQQARAQTALAHPSALPSIITSSSSSNNRK</sequence>
<feature type="compositionally biased region" description="Polar residues" evidence="1">
    <location>
        <begin position="8"/>
        <end position="19"/>
    </location>
</feature>
<name>A0ABR1MLR8_9PEZI</name>
<feature type="region of interest" description="Disordered" evidence="1">
    <location>
        <begin position="1"/>
        <end position="41"/>
    </location>
</feature>
<feature type="compositionally biased region" description="Polar residues" evidence="1">
    <location>
        <begin position="175"/>
        <end position="186"/>
    </location>
</feature>
<dbReference type="Proteomes" id="UP001365128">
    <property type="component" value="Unassembled WGS sequence"/>
</dbReference>
<feature type="compositionally biased region" description="Low complexity" evidence="1">
    <location>
        <begin position="201"/>
        <end position="212"/>
    </location>
</feature>